<dbReference type="OMA" id="LCTICCD"/>
<dbReference type="Proteomes" id="UP000268014">
    <property type="component" value="Unassembled WGS sequence"/>
</dbReference>
<evidence type="ECO:0000313" key="2">
    <source>
        <dbReference type="Proteomes" id="UP000268014"/>
    </source>
</evidence>
<evidence type="ECO:0000313" key="3">
    <source>
        <dbReference type="WBParaSite" id="HPLM_0002001501-mRNA-1"/>
    </source>
</evidence>
<sequence length="231" mass="24708">MLLFILFITTVVALPKSRERPDATPTAETKSIEAIPDGSFLSFNRNPTIISPIELDSIAASMPKKNEKLPLQKPYQPLGGDDRPIPDVLPRNGEFEFLESPPGVAPKMTGSVAASYPNFEFFDFGENSRPSAAAVNPAATYLEGGNFDKIAAPPCQMRGCTGPVPNDGSFGVEPSSENGKACHQIFVPLNGCTSNRGYPMGMLCTICCDCTASFVAEMTKTHGFKMGFSAS</sequence>
<reference evidence="3" key="1">
    <citation type="submission" date="2017-02" db="UniProtKB">
        <authorList>
            <consortium name="WormBaseParasite"/>
        </authorList>
    </citation>
    <scope>IDENTIFICATION</scope>
</reference>
<dbReference type="OrthoDB" id="5800408at2759"/>
<accession>A0A0N4X6M3</accession>
<dbReference type="AlphaFoldDB" id="A0A0N4X6M3"/>
<name>A0A0N4X6M3_HAEPC</name>
<protein>
    <submittedName>
        <fullName evidence="3">Secreted protein</fullName>
    </submittedName>
</protein>
<evidence type="ECO:0000313" key="1">
    <source>
        <dbReference type="EMBL" id="VDO80844.1"/>
    </source>
</evidence>
<organism evidence="3">
    <name type="scientific">Haemonchus placei</name>
    <name type="common">Barber's pole worm</name>
    <dbReference type="NCBI Taxonomy" id="6290"/>
    <lineage>
        <taxon>Eukaryota</taxon>
        <taxon>Metazoa</taxon>
        <taxon>Ecdysozoa</taxon>
        <taxon>Nematoda</taxon>
        <taxon>Chromadorea</taxon>
        <taxon>Rhabditida</taxon>
        <taxon>Rhabditina</taxon>
        <taxon>Rhabditomorpha</taxon>
        <taxon>Strongyloidea</taxon>
        <taxon>Trichostrongylidae</taxon>
        <taxon>Haemonchus</taxon>
    </lineage>
</organism>
<proteinExistence type="predicted"/>
<dbReference type="EMBL" id="UZAF01021770">
    <property type="protein sequence ID" value="VDO80844.1"/>
    <property type="molecule type" value="Genomic_DNA"/>
</dbReference>
<dbReference type="WBParaSite" id="HPLM_0002001501-mRNA-1">
    <property type="protein sequence ID" value="HPLM_0002001501-mRNA-1"/>
    <property type="gene ID" value="HPLM_0002001501"/>
</dbReference>
<keyword evidence="2" id="KW-1185">Reference proteome</keyword>
<gene>
    <name evidence="1" type="ORF">HPLM_LOCUS20007</name>
</gene>
<reference evidence="1 2" key="2">
    <citation type="submission" date="2018-11" db="EMBL/GenBank/DDBJ databases">
        <authorList>
            <consortium name="Pathogen Informatics"/>
        </authorList>
    </citation>
    <scope>NUCLEOTIDE SEQUENCE [LARGE SCALE GENOMIC DNA]</scope>
    <source>
        <strain evidence="1 2">MHpl1</strain>
    </source>
</reference>